<dbReference type="EMBL" id="OV696688">
    <property type="protein sequence ID" value="CAH1259233.1"/>
    <property type="molecule type" value="Genomic_DNA"/>
</dbReference>
<name>A0A8K0EP57_BRALA</name>
<dbReference type="InterPro" id="IPR019734">
    <property type="entry name" value="TPR_rpt"/>
</dbReference>
<evidence type="ECO:0000313" key="4">
    <source>
        <dbReference type="EMBL" id="CAH1259233.1"/>
    </source>
</evidence>
<proteinExistence type="predicted"/>
<organism evidence="4 5">
    <name type="scientific">Branchiostoma lanceolatum</name>
    <name type="common">Common lancelet</name>
    <name type="synonym">Amphioxus lanceolatum</name>
    <dbReference type="NCBI Taxonomy" id="7740"/>
    <lineage>
        <taxon>Eukaryota</taxon>
        <taxon>Metazoa</taxon>
        <taxon>Chordata</taxon>
        <taxon>Cephalochordata</taxon>
        <taxon>Leptocardii</taxon>
        <taxon>Amphioxiformes</taxon>
        <taxon>Branchiostomatidae</taxon>
        <taxon>Branchiostoma</taxon>
    </lineage>
</organism>
<dbReference type="OrthoDB" id="100767at2759"/>
<dbReference type="Gene3D" id="1.25.40.10">
    <property type="entry name" value="Tetratricopeptide repeat domain"/>
    <property type="match status" value="1"/>
</dbReference>
<evidence type="ECO:0000256" key="3">
    <source>
        <dbReference type="SAM" id="MobiDB-lite"/>
    </source>
</evidence>
<dbReference type="Pfam" id="PF13424">
    <property type="entry name" value="TPR_12"/>
    <property type="match status" value="1"/>
</dbReference>
<dbReference type="SMART" id="SM00028">
    <property type="entry name" value="TPR"/>
    <property type="match status" value="3"/>
</dbReference>
<keyword evidence="5" id="KW-1185">Reference proteome</keyword>
<dbReference type="Proteomes" id="UP000838412">
    <property type="component" value="Chromosome 3"/>
</dbReference>
<evidence type="ECO:0000256" key="1">
    <source>
        <dbReference type="ARBA" id="ARBA00022737"/>
    </source>
</evidence>
<accession>A0A8K0EP57</accession>
<gene>
    <name evidence="4" type="primary">Hypp2201</name>
    <name evidence="4" type="ORF">BLAG_LOCUS16592</name>
</gene>
<feature type="region of interest" description="Disordered" evidence="3">
    <location>
        <begin position="266"/>
        <end position="327"/>
    </location>
</feature>
<keyword evidence="1" id="KW-0677">Repeat</keyword>
<reference evidence="4" key="1">
    <citation type="submission" date="2022-01" db="EMBL/GenBank/DDBJ databases">
        <authorList>
            <person name="Braso-Vives M."/>
        </authorList>
    </citation>
    <scope>NUCLEOTIDE SEQUENCE</scope>
</reference>
<keyword evidence="2" id="KW-0802">TPR repeat</keyword>
<evidence type="ECO:0000256" key="2">
    <source>
        <dbReference type="ARBA" id="ARBA00022803"/>
    </source>
</evidence>
<dbReference type="PANTHER" id="PTHR45641:SF1">
    <property type="entry name" value="AAA+ ATPASE DOMAIN-CONTAINING PROTEIN"/>
    <property type="match status" value="1"/>
</dbReference>
<evidence type="ECO:0000313" key="5">
    <source>
        <dbReference type="Proteomes" id="UP000838412"/>
    </source>
</evidence>
<protein>
    <submittedName>
        <fullName evidence="4">Hypp2201 protein</fullName>
    </submittedName>
</protein>
<dbReference type="SUPFAM" id="SSF48452">
    <property type="entry name" value="TPR-like"/>
    <property type="match status" value="1"/>
</dbReference>
<feature type="compositionally biased region" description="Basic and acidic residues" evidence="3">
    <location>
        <begin position="266"/>
        <end position="279"/>
    </location>
</feature>
<dbReference type="AlphaFoldDB" id="A0A8K0EP57"/>
<dbReference type="PANTHER" id="PTHR45641">
    <property type="entry name" value="TETRATRICOPEPTIDE REPEAT PROTEIN (AFU_ORTHOLOGUE AFUA_6G03870)"/>
    <property type="match status" value="1"/>
</dbReference>
<dbReference type="InterPro" id="IPR011990">
    <property type="entry name" value="TPR-like_helical_dom_sf"/>
</dbReference>
<sequence>MSKLHHPIIAATLLANHVATVKTQRGWLAALPQTTGSDRHIDCPTYLMNVGTMYLDMGWYYTRENIWALSSQNFDKALEYFHKAVDLEKRMKTEESNKIRKGQSNSGLLHYNIARCYQAKREYDNAISQGKQALDIFRKNYDRHPDIADTVYLIGRFYHDKKDYEAARKLYMESLELNKDLGTILFFLSNRRVDFEWGRLKEAILTLCDDTKEDFQRKFDVIINYTFEIEGKKKDLGTITSIKAEGNATYKGHQGMAVLLHRTVRSEHSETTVQRDHRTASPPYSDTTVHDITVQRDHRTVRPPYSDITVQRDHRTLRPPHSETTVQ</sequence>